<evidence type="ECO:0000313" key="3">
    <source>
        <dbReference type="Proteomes" id="UP000249464"/>
    </source>
</evidence>
<evidence type="ECO:0000313" key="2">
    <source>
        <dbReference type="EMBL" id="SGY77154.1"/>
    </source>
</evidence>
<feature type="region of interest" description="Disordered" evidence="1">
    <location>
        <begin position="1"/>
        <end position="71"/>
    </location>
</feature>
<dbReference type="AlphaFoldDB" id="A0A2X0PCW4"/>
<accession>A0A2X0PCW4</accession>
<organism evidence="2 3">
    <name type="scientific">Microbotryum silenes-dioicae</name>
    <dbReference type="NCBI Taxonomy" id="796604"/>
    <lineage>
        <taxon>Eukaryota</taxon>
        <taxon>Fungi</taxon>
        <taxon>Dikarya</taxon>
        <taxon>Basidiomycota</taxon>
        <taxon>Pucciniomycotina</taxon>
        <taxon>Microbotryomycetes</taxon>
        <taxon>Microbotryales</taxon>
        <taxon>Microbotryaceae</taxon>
        <taxon>Microbotryum</taxon>
    </lineage>
</organism>
<name>A0A2X0PCW4_9BASI</name>
<gene>
    <name evidence="2" type="primary">BQ5605_C005g03568</name>
    <name evidence="2" type="ORF">BQ5605_C005G03568</name>
</gene>
<reference evidence="2 3" key="1">
    <citation type="submission" date="2016-11" db="EMBL/GenBank/DDBJ databases">
        <authorList>
            <person name="Jaros S."/>
            <person name="Januszkiewicz K."/>
            <person name="Wedrychowicz H."/>
        </authorList>
    </citation>
    <scope>NUCLEOTIDE SEQUENCE [LARGE SCALE GENOMIC DNA]</scope>
</reference>
<feature type="compositionally biased region" description="Polar residues" evidence="1">
    <location>
        <begin position="28"/>
        <end position="40"/>
    </location>
</feature>
<evidence type="ECO:0000256" key="1">
    <source>
        <dbReference type="SAM" id="MobiDB-lite"/>
    </source>
</evidence>
<keyword evidence="3" id="KW-1185">Reference proteome</keyword>
<dbReference type="EMBL" id="FQNC01000047">
    <property type="protein sequence ID" value="SGY77154.1"/>
    <property type="molecule type" value="Genomic_DNA"/>
</dbReference>
<dbReference type="Proteomes" id="UP000249464">
    <property type="component" value="Unassembled WGS sequence"/>
</dbReference>
<protein>
    <submittedName>
        <fullName evidence="2">BQ5605_C005g03568 protein</fullName>
    </submittedName>
</protein>
<sequence length="71" mass="7746">MRAVLQRLHASASEGVTEDDTPRRRAAYSSQVMTINSVSRPKSKEREDGTSGNGQENRVVLANEEEASIDG</sequence>
<proteinExistence type="predicted"/>